<name>D1C8I7_SPHTD</name>
<dbReference type="Gene3D" id="1.10.3720.10">
    <property type="entry name" value="MetI-like"/>
    <property type="match status" value="2"/>
</dbReference>
<feature type="transmembrane region" description="Helical" evidence="8">
    <location>
        <begin position="64"/>
        <end position="97"/>
    </location>
</feature>
<feature type="transmembrane region" description="Helical" evidence="8">
    <location>
        <begin position="369"/>
        <end position="390"/>
    </location>
</feature>
<feature type="transmembrane region" description="Helical" evidence="8">
    <location>
        <begin position="402"/>
        <end position="427"/>
    </location>
</feature>
<keyword evidence="5 8" id="KW-0812">Transmembrane</keyword>
<feature type="transmembrane region" description="Helical" evidence="8">
    <location>
        <begin position="312"/>
        <end position="333"/>
    </location>
</feature>
<dbReference type="GO" id="GO:0055085">
    <property type="term" value="P:transmembrane transport"/>
    <property type="evidence" value="ECO:0007669"/>
    <property type="project" value="InterPro"/>
</dbReference>
<sequence length="573" mass="61844">MAIADIMRQSRRRTSTLLTGPVLLLVIVAVLTVSPVLLLAYGGLRDAPIGAPGNLTLDNITRLVLSPAWIVILETAVIAAAAVVGGFLAGGVALAWLVGRTNLPGASFFEAVLTLPLYLPPIMLAVAWAMLGAPRVGLLNVITRETLGFEVLDVYSHAGVIWYLLVFSVAFQLSFAASAFRTFDASLEEAGRVSGARPFRVLTRIVVPLLFPILSGVFLYSLVRSFEAFEGPLLLGAQAGVDMISVEIYDLVQNRLPPDYPMASIMGVFSVLIVLPLTWYQWHLLGRRSFTVLGGRGYKAGSYDLGVWKIPAFLLCVAATVLVVFLPISQLVLGSFTRFFGVFEAGFTLDHYTSVLSNGQLLRALRNSAVLGMTGATLALLLSGLVGYVIARGRTVPRWVRVTLNFLSWLPLTVPGIVLALGFLWLYAFAPIPLYATRVGLVIAYVVLVLPLAARAMVGSLSQISADVEEAGRIAGSGWLRTVVTILIPLIWPSAMVAWILAFVGIFRDLSTSVLLVPPGQPVFSTALLELWGVGKIEEVCVLSVLAMLPMVAARYLVGRLQGYEMRMRSTSR</sequence>
<reference evidence="11" key="1">
    <citation type="submission" date="2009-11" db="EMBL/GenBank/DDBJ databases">
        <title>The complete chromosome 2 of Sphaerobacter thermophilus DSM 20745.</title>
        <authorList>
            <person name="Lucas S."/>
            <person name="Copeland A."/>
            <person name="Lapidus A."/>
            <person name="Glavina del Rio T."/>
            <person name="Dalin E."/>
            <person name="Tice H."/>
            <person name="Bruce D."/>
            <person name="Goodwin L."/>
            <person name="Pitluck S."/>
            <person name="Kyrpides N."/>
            <person name="Mavromatis K."/>
            <person name="Ivanova N."/>
            <person name="Mikhailova N."/>
            <person name="LaButti K.M."/>
            <person name="Clum A."/>
            <person name="Sun H.I."/>
            <person name="Brettin T."/>
            <person name="Detter J.C."/>
            <person name="Han C."/>
            <person name="Larimer F."/>
            <person name="Land M."/>
            <person name="Hauser L."/>
            <person name="Markowitz V."/>
            <person name="Cheng J.F."/>
            <person name="Hugenholtz P."/>
            <person name="Woyke T."/>
            <person name="Wu D."/>
            <person name="Steenblock K."/>
            <person name="Schneider S."/>
            <person name="Pukall R."/>
            <person name="Goeker M."/>
            <person name="Klenk H.P."/>
            <person name="Eisen J.A."/>
        </authorList>
    </citation>
    <scope>NUCLEOTIDE SEQUENCE [LARGE SCALE GENOMIC DNA]</scope>
    <source>
        <strain evidence="11">ATCC 49802 / DSM 20745 / S 6022</strain>
    </source>
</reference>
<dbReference type="CDD" id="cd06261">
    <property type="entry name" value="TM_PBP2"/>
    <property type="match status" value="2"/>
</dbReference>
<dbReference type="SUPFAM" id="SSF161098">
    <property type="entry name" value="MetI-like"/>
    <property type="match status" value="2"/>
</dbReference>
<accession>D1C8I7</accession>
<evidence type="ECO:0000256" key="3">
    <source>
        <dbReference type="ARBA" id="ARBA00022475"/>
    </source>
</evidence>
<keyword evidence="7 8" id="KW-0472">Membrane</keyword>
<comment type="subcellular location">
    <subcellularLocation>
        <location evidence="1">Cell inner membrane</location>
        <topology evidence="1">Multi-pass membrane protein</topology>
    </subcellularLocation>
    <subcellularLocation>
        <location evidence="8">Cell membrane</location>
        <topology evidence="8">Multi-pass membrane protein</topology>
    </subcellularLocation>
</comment>
<feature type="domain" description="ABC transmembrane type-1" evidence="9">
    <location>
        <begin position="73"/>
        <end position="281"/>
    </location>
</feature>
<dbReference type="InterPro" id="IPR000515">
    <property type="entry name" value="MetI-like"/>
</dbReference>
<feature type="transmembrane region" description="Helical" evidence="8">
    <location>
        <begin position="260"/>
        <end position="280"/>
    </location>
</feature>
<protein>
    <submittedName>
        <fullName evidence="10">Binding-protein-dependent transport systems inner membrane component</fullName>
    </submittedName>
</protein>
<keyword evidence="4" id="KW-0997">Cell inner membrane</keyword>
<dbReference type="HOGENOM" id="CLU_021838_2_1_0"/>
<dbReference type="eggNOG" id="COG1178">
    <property type="taxonomic scope" value="Bacteria"/>
</dbReference>
<evidence type="ECO:0000256" key="7">
    <source>
        <dbReference type="ARBA" id="ARBA00023136"/>
    </source>
</evidence>
<evidence type="ECO:0000256" key="2">
    <source>
        <dbReference type="ARBA" id="ARBA00022448"/>
    </source>
</evidence>
<keyword evidence="11" id="KW-1185">Reference proteome</keyword>
<feature type="domain" description="ABC transmembrane type-1" evidence="9">
    <location>
        <begin position="365"/>
        <end position="558"/>
    </location>
</feature>
<dbReference type="GO" id="GO:0005886">
    <property type="term" value="C:plasma membrane"/>
    <property type="evidence" value="ECO:0007669"/>
    <property type="project" value="UniProtKB-SubCell"/>
</dbReference>
<dbReference type="PANTHER" id="PTHR43357:SF4">
    <property type="entry name" value="INNER MEMBRANE ABC TRANSPORTER PERMEASE PROTEIN YDCV"/>
    <property type="match status" value="1"/>
</dbReference>
<feature type="transmembrane region" description="Helical" evidence="8">
    <location>
        <begin position="439"/>
        <end position="458"/>
    </location>
</feature>
<organism evidence="10 11">
    <name type="scientific">Sphaerobacter thermophilus (strain ATCC 49802 / DSM 20745 / KCCM 41009 / NCIMB 13125 / S 6022)</name>
    <dbReference type="NCBI Taxonomy" id="479434"/>
    <lineage>
        <taxon>Bacteria</taxon>
        <taxon>Pseudomonadati</taxon>
        <taxon>Thermomicrobiota</taxon>
        <taxon>Thermomicrobia</taxon>
        <taxon>Sphaerobacterales</taxon>
        <taxon>Sphaerobacterineae</taxon>
        <taxon>Sphaerobacteraceae</taxon>
        <taxon>Sphaerobacter</taxon>
    </lineage>
</organism>
<proteinExistence type="inferred from homology"/>
<dbReference type="EMBL" id="CP001824">
    <property type="protein sequence ID" value="ACZ40130.1"/>
    <property type="molecule type" value="Genomic_DNA"/>
</dbReference>
<feature type="transmembrane region" description="Helical" evidence="8">
    <location>
        <begin position="479"/>
        <end position="507"/>
    </location>
</feature>
<evidence type="ECO:0000256" key="8">
    <source>
        <dbReference type="RuleBase" id="RU363032"/>
    </source>
</evidence>
<feature type="transmembrane region" description="Helical" evidence="8">
    <location>
        <begin position="160"/>
        <end position="180"/>
    </location>
</feature>
<dbReference type="PANTHER" id="PTHR43357">
    <property type="entry name" value="INNER MEMBRANE ABC TRANSPORTER PERMEASE PROTEIN YDCV"/>
    <property type="match status" value="1"/>
</dbReference>
<dbReference type="KEGG" id="sti:Sthe_2716"/>
<evidence type="ECO:0000313" key="11">
    <source>
        <dbReference type="Proteomes" id="UP000002027"/>
    </source>
</evidence>
<evidence type="ECO:0000256" key="5">
    <source>
        <dbReference type="ARBA" id="ARBA00022692"/>
    </source>
</evidence>
<evidence type="ECO:0000259" key="9">
    <source>
        <dbReference type="PROSITE" id="PS50928"/>
    </source>
</evidence>
<keyword evidence="2 8" id="KW-0813">Transport</keyword>
<dbReference type="Proteomes" id="UP000002027">
    <property type="component" value="Chromosome 2"/>
</dbReference>
<evidence type="ECO:0000313" key="10">
    <source>
        <dbReference type="EMBL" id="ACZ40130.1"/>
    </source>
</evidence>
<dbReference type="OrthoDB" id="9776648at2"/>
<keyword evidence="3" id="KW-1003">Cell membrane</keyword>
<reference evidence="10 11" key="2">
    <citation type="journal article" date="2010" name="Stand. Genomic Sci.">
        <title>Complete genome sequence of Desulfohalobium retbaense type strain (HR(100)).</title>
        <authorList>
            <person name="Spring S."/>
            <person name="Nolan M."/>
            <person name="Lapidus A."/>
            <person name="Glavina Del Rio T."/>
            <person name="Copeland A."/>
            <person name="Tice H."/>
            <person name="Cheng J.F."/>
            <person name="Lucas S."/>
            <person name="Land M."/>
            <person name="Chen F."/>
            <person name="Bruce D."/>
            <person name="Goodwin L."/>
            <person name="Pitluck S."/>
            <person name="Ivanova N."/>
            <person name="Mavromatis K."/>
            <person name="Mikhailova N."/>
            <person name="Pati A."/>
            <person name="Chen A."/>
            <person name="Palaniappan K."/>
            <person name="Hauser L."/>
            <person name="Chang Y.J."/>
            <person name="Jeffries C.D."/>
            <person name="Munk C."/>
            <person name="Kiss H."/>
            <person name="Chain P."/>
            <person name="Han C."/>
            <person name="Brettin T."/>
            <person name="Detter J.C."/>
            <person name="Schuler E."/>
            <person name="Goker M."/>
            <person name="Rohde M."/>
            <person name="Bristow J."/>
            <person name="Eisen J.A."/>
            <person name="Markowitz V."/>
            <person name="Hugenholtz P."/>
            <person name="Kyrpides N.C."/>
            <person name="Klenk H.P."/>
        </authorList>
    </citation>
    <scope>NUCLEOTIDE SEQUENCE [LARGE SCALE GENOMIC DNA]</scope>
    <source>
        <strain evidence="11">ATCC 49802 / DSM 20745 / S 6022</strain>
    </source>
</reference>
<evidence type="ECO:0000256" key="4">
    <source>
        <dbReference type="ARBA" id="ARBA00022519"/>
    </source>
</evidence>
<evidence type="ECO:0000256" key="6">
    <source>
        <dbReference type="ARBA" id="ARBA00022989"/>
    </source>
</evidence>
<keyword evidence="6 8" id="KW-1133">Transmembrane helix</keyword>
<dbReference type="InParanoid" id="D1C8I7"/>
<dbReference type="PROSITE" id="PS50928">
    <property type="entry name" value="ABC_TM1"/>
    <property type="match status" value="2"/>
</dbReference>
<dbReference type="STRING" id="479434.Sthe_2716"/>
<feature type="transmembrane region" description="Helical" evidence="8">
    <location>
        <begin position="537"/>
        <end position="558"/>
    </location>
</feature>
<dbReference type="InterPro" id="IPR035906">
    <property type="entry name" value="MetI-like_sf"/>
</dbReference>
<evidence type="ECO:0000256" key="1">
    <source>
        <dbReference type="ARBA" id="ARBA00004429"/>
    </source>
</evidence>
<dbReference type="RefSeq" id="WP_012873168.1">
    <property type="nucleotide sequence ID" value="NC_013524.1"/>
</dbReference>
<feature type="transmembrane region" description="Helical" evidence="8">
    <location>
        <begin position="109"/>
        <end position="131"/>
    </location>
</feature>
<comment type="similarity">
    <text evidence="8">Belongs to the binding-protein-dependent transport system permease family.</text>
</comment>
<dbReference type="Pfam" id="PF00528">
    <property type="entry name" value="BPD_transp_1"/>
    <property type="match status" value="2"/>
</dbReference>
<feature type="transmembrane region" description="Helical" evidence="8">
    <location>
        <begin position="201"/>
        <end position="223"/>
    </location>
</feature>
<gene>
    <name evidence="10" type="ordered locus">Sthe_2716</name>
</gene>
<dbReference type="AlphaFoldDB" id="D1C8I7"/>
<feature type="transmembrane region" description="Helical" evidence="8">
    <location>
        <begin position="21"/>
        <end position="44"/>
    </location>
</feature>